<evidence type="ECO:0000313" key="2">
    <source>
        <dbReference type="EMBL" id="GIE52169.1"/>
    </source>
</evidence>
<name>A0A919JJI7_9ACTN</name>
<dbReference type="Gene3D" id="1.10.10.10">
    <property type="entry name" value="Winged helix-like DNA-binding domain superfamily/Winged helix DNA-binding domain"/>
    <property type="match status" value="1"/>
</dbReference>
<feature type="domain" description="Transcription regulator PadR N-terminal" evidence="1">
    <location>
        <begin position="8"/>
        <end position="81"/>
    </location>
</feature>
<dbReference type="SUPFAM" id="SSF46785">
    <property type="entry name" value="Winged helix' DNA-binding domain"/>
    <property type="match status" value="1"/>
</dbReference>
<gene>
    <name evidence="2" type="ORF">Ani05nite_57030</name>
</gene>
<evidence type="ECO:0000313" key="3">
    <source>
        <dbReference type="Proteomes" id="UP000647172"/>
    </source>
</evidence>
<reference evidence="2" key="1">
    <citation type="submission" date="2021-01" db="EMBL/GenBank/DDBJ databases">
        <title>Whole genome shotgun sequence of Actinoplanes nipponensis NBRC 14063.</title>
        <authorList>
            <person name="Komaki H."/>
            <person name="Tamura T."/>
        </authorList>
    </citation>
    <scope>NUCLEOTIDE SEQUENCE</scope>
    <source>
        <strain evidence="2">NBRC 14063</strain>
    </source>
</reference>
<accession>A0A919JJI7</accession>
<comment type="caution">
    <text evidence="2">The sequence shown here is derived from an EMBL/GenBank/DDBJ whole genome shotgun (WGS) entry which is preliminary data.</text>
</comment>
<organism evidence="2 3">
    <name type="scientific">Actinoplanes nipponensis</name>
    <dbReference type="NCBI Taxonomy" id="135950"/>
    <lineage>
        <taxon>Bacteria</taxon>
        <taxon>Bacillati</taxon>
        <taxon>Actinomycetota</taxon>
        <taxon>Actinomycetes</taxon>
        <taxon>Micromonosporales</taxon>
        <taxon>Micromonosporaceae</taxon>
        <taxon>Actinoplanes</taxon>
    </lineage>
</organism>
<proteinExistence type="predicted"/>
<dbReference type="InterPro" id="IPR005149">
    <property type="entry name" value="Tscrpt_reg_PadR_N"/>
</dbReference>
<dbReference type="PANTHER" id="PTHR33169:SF13">
    <property type="entry name" value="PADR-FAMILY TRANSCRIPTIONAL REGULATOR"/>
    <property type="match status" value="1"/>
</dbReference>
<dbReference type="InterPro" id="IPR052509">
    <property type="entry name" value="Metal_resp_DNA-bind_regulator"/>
</dbReference>
<dbReference type="InterPro" id="IPR036390">
    <property type="entry name" value="WH_DNA-bd_sf"/>
</dbReference>
<dbReference type="PANTHER" id="PTHR33169">
    <property type="entry name" value="PADR-FAMILY TRANSCRIPTIONAL REGULATOR"/>
    <property type="match status" value="1"/>
</dbReference>
<evidence type="ECO:0000259" key="1">
    <source>
        <dbReference type="Pfam" id="PF03551"/>
    </source>
</evidence>
<dbReference type="InterPro" id="IPR036388">
    <property type="entry name" value="WH-like_DNA-bd_sf"/>
</dbReference>
<dbReference type="EMBL" id="BOMQ01000065">
    <property type="protein sequence ID" value="GIE52169.1"/>
    <property type="molecule type" value="Genomic_DNA"/>
</dbReference>
<dbReference type="Proteomes" id="UP000647172">
    <property type="component" value="Unassembled WGS sequence"/>
</dbReference>
<dbReference type="Pfam" id="PF03551">
    <property type="entry name" value="PadR"/>
    <property type="match status" value="1"/>
</dbReference>
<keyword evidence="3" id="KW-1185">Reference proteome</keyword>
<dbReference type="AlphaFoldDB" id="A0A919JJI7"/>
<sequence>MREPTFWILTCLATEARHGYGVIQEAARLSDGRVRLQAGTLYAALDRLVAEGLVEPDREEVVDGRTRRYYRLSDDGALALKAEAGRLRASAEAATAQLSSRKRRDLGPAAGGSPGLALRWGAGLAVPGN</sequence>
<dbReference type="RefSeq" id="WP_203773388.1">
    <property type="nucleotide sequence ID" value="NZ_BAAAYJ010000093.1"/>
</dbReference>
<protein>
    <recommendedName>
        <fullName evidence="1">Transcription regulator PadR N-terminal domain-containing protein</fullName>
    </recommendedName>
</protein>